<evidence type="ECO:0000259" key="2">
    <source>
        <dbReference type="Pfam" id="PF11784"/>
    </source>
</evidence>
<dbReference type="Gene3D" id="3.40.960.10">
    <property type="entry name" value="VSR Endonuclease"/>
    <property type="match status" value="1"/>
</dbReference>
<dbReference type="Proteomes" id="UP001500630">
    <property type="component" value="Unassembled WGS sequence"/>
</dbReference>
<evidence type="ECO:0000259" key="3">
    <source>
        <dbReference type="Pfam" id="PF13087"/>
    </source>
</evidence>
<feature type="domain" description="Restriction endonuclease type II-like" evidence="4">
    <location>
        <begin position="278"/>
        <end position="374"/>
    </location>
</feature>
<dbReference type="SUPFAM" id="SSF52980">
    <property type="entry name" value="Restriction endonuclease-like"/>
    <property type="match status" value="1"/>
</dbReference>
<dbReference type="InterPro" id="IPR047187">
    <property type="entry name" value="SF1_C_Upf1"/>
</dbReference>
<feature type="domain" description="DNA2/NAM7 helicase-like C-terminal" evidence="3">
    <location>
        <begin position="36"/>
        <end position="231"/>
    </location>
</feature>
<dbReference type="EMBL" id="BAABDQ010000014">
    <property type="protein sequence ID" value="GAA3571977.1"/>
    <property type="molecule type" value="Genomic_DNA"/>
</dbReference>
<proteinExistence type="predicted"/>
<dbReference type="PANTHER" id="PTHR10887:SF530">
    <property type="entry name" value="SUPERFAMILY I DNA HELICASES"/>
    <property type="match status" value="1"/>
</dbReference>
<evidence type="ECO:0000313" key="5">
    <source>
        <dbReference type="EMBL" id="GAA3571977.1"/>
    </source>
</evidence>
<name>A0ABP6XSY0_9ACTN</name>
<comment type="caution">
    <text evidence="5">The sequence shown here is derived from an EMBL/GenBank/DDBJ whole genome shotgun (WGS) entry which is preliminary data.</text>
</comment>
<gene>
    <name evidence="5" type="ORF">GCM10022419_061060</name>
</gene>
<dbReference type="InterPro" id="IPR045055">
    <property type="entry name" value="DNA2/NAM7-like"/>
</dbReference>
<dbReference type="PANTHER" id="PTHR10887">
    <property type="entry name" value="DNA2/NAM7 HELICASE FAMILY"/>
    <property type="match status" value="1"/>
</dbReference>
<sequence length="602" mass="67171">MIVAGDQKQMPPTNFFGSAEAEDGEYDEDVPDSFESLLDLCKASGVIPSLPLRWHYRSRHEDLIAFSNHEFYDSGLITFPGAYESGPDVGVRFHHANGVYSRGAGRDNRIEAEAVAQLVLGHYAAHPGRSLGVVAMSEPQARAIEEAVERARESRPDLDAFFTGDRLDGFFVKNLETVQGDERDVIILSAGYGPDQHGKLSMNFGPLNKADGWRRLNVAITRARYRVDVVASFTAAHVPDSDNVSRQHFKRYLEYAERGPAILAQRVVAEVAYFESDFEESVAAVLSGWGYDVVPQVGVAGFRIDLGIRHPDQLGRYAIGIECDGVMYHSSPVARDRDRLRDQVLRGLGWELHRIWSTDWYRSKGDAERRLRAAVEAAVEKHRVLAPAHPAAPVEEPLSKVEMEAIADAPDRSWSVPYRKAEVRLLQSALPEMHLSDAQPLIQHVFMQVLDVESPIHRDQLYLRTRDAWGVKRLGERIQANLDDVLGQLRACGEVLLDQEFVFRRGGAVVVRVPGDGVERKIAHIAAAEREAAILALIGESPGISENDLVTEVSRFFGWRRSGPEITSTLGKDLRRLSRERYLSADLDRIVLLRDGDRPGGF</sequence>
<reference evidence="6" key="1">
    <citation type="journal article" date="2019" name="Int. J. Syst. Evol. Microbiol.">
        <title>The Global Catalogue of Microorganisms (GCM) 10K type strain sequencing project: providing services to taxonomists for standard genome sequencing and annotation.</title>
        <authorList>
            <consortium name="The Broad Institute Genomics Platform"/>
            <consortium name="The Broad Institute Genome Sequencing Center for Infectious Disease"/>
            <person name="Wu L."/>
            <person name="Ma J."/>
        </authorList>
    </citation>
    <scope>NUCLEOTIDE SEQUENCE [LARGE SCALE GENOMIC DNA]</scope>
    <source>
        <strain evidence="6">JCM 17326</strain>
    </source>
</reference>
<dbReference type="CDD" id="cd18808">
    <property type="entry name" value="SF1_C_Upf1"/>
    <property type="match status" value="1"/>
</dbReference>
<dbReference type="InterPro" id="IPR041679">
    <property type="entry name" value="DNA2/NAM7-like_C"/>
</dbReference>
<dbReference type="SUPFAM" id="SSF52540">
    <property type="entry name" value="P-loop containing nucleoside triphosphate hydrolases"/>
    <property type="match status" value="1"/>
</dbReference>
<protein>
    <recommendedName>
        <fullName evidence="7">DUF3320 domain-containing protein</fullName>
    </recommendedName>
</protein>
<accession>A0ABP6XSY0</accession>
<evidence type="ECO:0000256" key="1">
    <source>
        <dbReference type="SAM" id="MobiDB-lite"/>
    </source>
</evidence>
<dbReference type="InterPro" id="IPR027417">
    <property type="entry name" value="P-loop_NTPase"/>
</dbReference>
<dbReference type="Gene3D" id="3.40.50.300">
    <property type="entry name" value="P-loop containing nucleotide triphosphate hydrolases"/>
    <property type="match status" value="1"/>
</dbReference>
<feature type="region of interest" description="Disordered" evidence="1">
    <location>
        <begin position="1"/>
        <end position="22"/>
    </location>
</feature>
<evidence type="ECO:0000313" key="6">
    <source>
        <dbReference type="Proteomes" id="UP001500630"/>
    </source>
</evidence>
<evidence type="ECO:0000259" key="4">
    <source>
        <dbReference type="Pfam" id="PF18741"/>
    </source>
</evidence>
<dbReference type="InterPro" id="IPR021754">
    <property type="entry name" value="DUF3320"/>
</dbReference>
<organism evidence="5 6">
    <name type="scientific">Nonomuraea rosea</name>
    <dbReference type="NCBI Taxonomy" id="638574"/>
    <lineage>
        <taxon>Bacteria</taxon>
        <taxon>Bacillati</taxon>
        <taxon>Actinomycetota</taxon>
        <taxon>Actinomycetes</taxon>
        <taxon>Streptosporangiales</taxon>
        <taxon>Streptosporangiaceae</taxon>
        <taxon>Nonomuraea</taxon>
    </lineage>
</organism>
<dbReference type="InterPro" id="IPR011335">
    <property type="entry name" value="Restrct_endonuc-II-like"/>
</dbReference>
<keyword evidence="6" id="KW-1185">Reference proteome</keyword>
<evidence type="ECO:0008006" key="7">
    <source>
        <dbReference type="Google" id="ProtNLM"/>
    </source>
</evidence>
<dbReference type="Pfam" id="PF13087">
    <property type="entry name" value="AAA_12"/>
    <property type="match status" value="1"/>
</dbReference>
<feature type="domain" description="DUF3320" evidence="2">
    <location>
        <begin position="437"/>
        <end position="480"/>
    </location>
</feature>
<dbReference type="Pfam" id="PF18741">
    <property type="entry name" value="MTES_1575"/>
    <property type="match status" value="1"/>
</dbReference>
<dbReference type="Pfam" id="PF11784">
    <property type="entry name" value="DUF3320"/>
    <property type="match status" value="1"/>
</dbReference>
<dbReference type="InterPro" id="IPR049468">
    <property type="entry name" value="Restrct_endonuc-II-like_dom"/>
</dbReference>